<reference evidence="2" key="2">
    <citation type="submission" date="2020-10" db="EMBL/GenBank/DDBJ databases">
        <authorList>
            <consortium name="NCBI Pathogen Detection Project"/>
        </authorList>
    </citation>
    <scope>NUCLEOTIDE SEQUENCE</scope>
    <source>
        <strain evidence="2">Morganella morganii ARLG-3209</strain>
    </source>
</reference>
<dbReference type="InterPro" id="IPR000157">
    <property type="entry name" value="TIR_dom"/>
</dbReference>
<dbReference type="AlphaFoldDB" id="A0AAN5RZY5"/>
<dbReference type="GO" id="GO:0007165">
    <property type="term" value="P:signal transduction"/>
    <property type="evidence" value="ECO:0007669"/>
    <property type="project" value="InterPro"/>
</dbReference>
<reference evidence="2" key="1">
    <citation type="journal article" date="2018" name="Genome Biol.">
        <title>SKESA: strategic k-mer extension for scrupulous assemblies.</title>
        <authorList>
            <person name="Souvorov A."/>
            <person name="Agarwala R."/>
            <person name="Lipman D.J."/>
        </authorList>
    </citation>
    <scope>NUCLEOTIDE SEQUENCE</scope>
    <source>
        <strain evidence="2">Morganella morganii ARLG-3209</strain>
    </source>
</reference>
<dbReference type="SUPFAM" id="SSF52200">
    <property type="entry name" value="Toll/Interleukin receptor TIR domain"/>
    <property type="match status" value="1"/>
</dbReference>
<accession>A0AAN5RZY5</accession>
<feature type="domain" description="TIR" evidence="1">
    <location>
        <begin position="12"/>
        <end position="146"/>
    </location>
</feature>
<evidence type="ECO:0000259" key="1">
    <source>
        <dbReference type="PROSITE" id="PS50104"/>
    </source>
</evidence>
<dbReference type="PROSITE" id="PS50104">
    <property type="entry name" value="TIR"/>
    <property type="match status" value="1"/>
</dbReference>
<evidence type="ECO:0000313" key="2">
    <source>
        <dbReference type="EMBL" id="HAT3809108.1"/>
    </source>
</evidence>
<dbReference type="InterPro" id="IPR011990">
    <property type="entry name" value="TPR-like_helical_dom_sf"/>
</dbReference>
<dbReference type="Gene3D" id="1.25.40.10">
    <property type="entry name" value="Tetratricopeptide repeat domain"/>
    <property type="match status" value="1"/>
</dbReference>
<name>A0AAN5RZY5_MORMO</name>
<dbReference type="Pfam" id="PF13676">
    <property type="entry name" value="TIR_2"/>
    <property type="match status" value="1"/>
</dbReference>
<dbReference type="SUPFAM" id="SSF48452">
    <property type="entry name" value="TPR-like"/>
    <property type="match status" value="1"/>
</dbReference>
<dbReference type="InterPro" id="IPR035897">
    <property type="entry name" value="Toll_tir_struct_dom_sf"/>
</dbReference>
<dbReference type="Gene3D" id="3.40.50.10140">
    <property type="entry name" value="Toll/interleukin-1 receptor homology (TIR) domain"/>
    <property type="match status" value="1"/>
</dbReference>
<dbReference type="EMBL" id="DACSWI010000005">
    <property type="protein sequence ID" value="HAT3809108.1"/>
    <property type="molecule type" value="Genomic_DNA"/>
</dbReference>
<protein>
    <submittedName>
        <fullName evidence="2">TIR domain-containing protein</fullName>
    </submittedName>
</protein>
<proteinExistence type="predicted"/>
<gene>
    <name evidence="2" type="ORF">I8608_001964</name>
</gene>
<evidence type="ECO:0000313" key="3">
    <source>
        <dbReference type="Proteomes" id="UP000865968"/>
    </source>
</evidence>
<sequence>MKISELRYIGENVIKCFLSHSSKDKNYVHIVSKNLKKNFKIIDDEDFLQGEITKKEIIKFLEITTIFVFFISRSSLDSNWVREEINYAKELFDKGHIKKIIPIIIDKGISHADSKLPEWLSDEYNIQYIPSPNYAVKIIKATILDLSLELNPKLKERSNIFVGRAELIKKIEERMDDYLKESPVCMIASGLQSIGRRSLLKHALKKSNALRKNEVLFTISLTEYDGIDDFILKLTDLGVFESDSKYNQSVFLIDKIRYAIDLMEKMSSINVRVLVEDNGSIVNWNGNIADWFLDIIKDSNVENIVFIMVSKYKIYIPNLYGSDKIYSLSVPELDKKERDGLFIRYMRFLDHEISSRDIPFFSDLLKGFPKQVFFTCDYIVQYGIFEAKKNSHEIASYSSDAASLVLNKYKDDDLYSEIIFLLSKFDFISLDVLYSIIEQEKSRGIIRELLNSSICEYVGSLPDYIRLNEAIKDYVSRFNFGQTSIFDEKIKQHAIKYINEFSDIEGNIDISDYIFSLQVALKNDHNLPSKFLIPSIFIKTIKELYNERNYKSAIILSDRVLINNQSIDDRTIHTIRYIKCQCLARIDSKEFYNEINLLKSGVDKLFLFGFFFRITGKNSESIEKLSSYLEKRPNDIKAKAELVLAYMNDENSNKALELAKENYNKFPDNPINANNYFNCLIVKEKNDNNKKILNDIVEQLELSPFEKSREMSLSARARLIAFYDNDQDGAFDAIQIAIEKYPDIIYPHLTKAELAVHFKKLDLLEEALSVIRKKTYNSRGQTYNSVIKYDAMVLAMKQKQDEAISLIHKNLMGLSDQAKEKLIDKIKLLASQ</sequence>
<organism evidence="2 3">
    <name type="scientific">Morganella morganii</name>
    <name type="common">Proteus morganii</name>
    <dbReference type="NCBI Taxonomy" id="582"/>
    <lineage>
        <taxon>Bacteria</taxon>
        <taxon>Pseudomonadati</taxon>
        <taxon>Pseudomonadota</taxon>
        <taxon>Gammaproteobacteria</taxon>
        <taxon>Enterobacterales</taxon>
        <taxon>Morganellaceae</taxon>
        <taxon>Morganella</taxon>
    </lineage>
</organism>
<dbReference type="Proteomes" id="UP000865968">
    <property type="component" value="Unassembled WGS sequence"/>
</dbReference>
<comment type="caution">
    <text evidence="2">The sequence shown here is derived from an EMBL/GenBank/DDBJ whole genome shotgun (WGS) entry which is preliminary data.</text>
</comment>